<dbReference type="AlphaFoldDB" id="A0A7W9H6A9"/>
<evidence type="ECO:0000256" key="1">
    <source>
        <dbReference type="SAM" id="MobiDB-lite"/>
    </source>
</evidence>
<feature type="compositionally biased region" description="Basic and acidic residues" evidence="1">
    <location>
        <begin position="19"/>
        <end position="37"/>
    </location>
</feature>
<evidence type="ECO:0000313" key="3">
    <source>
        <dbReference type="EMBL" id="MBB5796193.1"/>
    </source>
</evidence>
<feature type="region of interest" description="Disordered" evidence="1">
    <location>
        <begin position="1"/>
        <end position="76"/>
    </location>
</feature>
<feature type="transmembrane region" description="Helical" evidence="2">
    <location>
        <begin position="92"/>
        <end position="113"/>
    </location>
</feature>
<organism evidence="3 4">
    <name type="scientific">Streptomyces caelestis</name>
    <dbReference type="NCBI Taxonomy" id="36816"/>
    <lineage>
        <taxon>Bacteria</taxon>
        <taxon>Bacillati</taxon>
        <taxon>Actinomycetota</taxon>
        <taxon>Actinomycetes</taxon>
        <taxon>Kitasatosporales</taxon>
        <taxon>Streptomycetaceae</taxon>
        <taxon>Streptomyces</taxon>
    </lineage>
</organism>
<evidence type="ECO:0000313" key="4">
    <source>
        <dbReference type="Proteomes" id="UP000590647"/>
    </source>
</evidence>
<feature type="compositionally biased region" description="Low complexity" evidence="1">
    <location>
        <begin position="43"/>
        <end position="75"/>
    </location>
</feature>
<proteinExistence type="predicted"/>
<reference evidence="3 4" key="1">
    <citation type="submission" date="2020-08" db="EMBL/GenBank/DDBJ databases">
        <title>Sequencing the genomes of 1000 actinobacteria strains.</title>
        <authorList>
            <person name="Klenk H.-P."/>
        </authorList>
    </citation>
    <scope>NUCLEOTIDE SEQUENCE [LARGE SCALE GENOMIC DNA]</scope>
    <source>
        <strain evidence="3 4">DSM 40084</strain>
    </source>
</reference>
<dbReference type="Proteomes" id="UP000590647">
    <property type="component" value="Unassembled WGS sequence"/>
</dbReference>
<name>A0A7W9H6A9_9ACTN</name>
<keyword evidence="2" id="KW-0472">Membrane</keyword>
<dbReference type="EMBL" id="JACHNE010000001">
    <property type="protein sequence ID" value="MBB5796193.1"/>
    <property type="molecule type" value="Genomic_DNA"/>
</dbReference>
<evidence type="ECO:0000256" key="2">
    <source>
        <dbReference type="SAM" id="Phobius"/>
    </source>
</evidence>
<sequence length="201" mass="21309">MSHESSPLSLPPPTSAHRRGPDGKSAERATYRTDRMRPARPRASLGPSGAAAGGTVCSTGTPGPAAGPGVPSGRRAGVRRQELPQVRDQAGLADFVLVALGGTLATLACLVRVRAEHRMLHMRDVTDTIRRTVLRPPPPGWGGLDHAGVYLTADTHARVGGDFYGAACRPRAGCRSALGTSRPARPRYGGRGWPPTRRRCW</sequence>
<keyword evidence="4" id="KW-1185">Reference proteome</keyword>
<gene>
    <name evidence="3" type="ORF">HDA41_004157</name>
</gene>
<keyword evidence="2" id="KW-0812">Transmembrane</keyword>
<keyword evidence="2" id="KW-1133">Transmembrane helix</keyword>
<feature type="region of interest" description="Disordered" evidence="1">
    <location>
        <begin position="180"/>
        <end position="201"/>
    </location>
</feature>
<accession>A0A7W9H6A9</accession>
<comment type="caution">
    <text evidence="3">The sequence shown here is derived from an EMBL/GenBank/DDBJ whole genome shotgun (WGS) entry which is preliminary data.</text>
</comment>
<protein>
    <submittedName>
        <fullName evidence="3">Uncharacterized protein</fullName>
    </submittedName>
</protein>